<accession>A0A1M6P1Q3</accession>
<dbReference type="GO" id="GO:0015937">
    <property type="term" value="P:coenzyme A biosynthetic process"/>
    <property type="evidence" value="ECO:0007669"/>
    <property type="project" value="UniProtKB-UniRule"/>
</dbReference>
<dbReference type="NCBIfam" id="TIGR00152">
    <property type="entry name" value="dephospho-CoA kinase"/>
    <property type="match status" value="1"/>
</dbReference>
<protein>
    <recommendedName>
        <fullName evidence="8 9">Dephospho-CoA kinase</fullName>
        <ecNumber evidence="8 9">2.7.1.24</ecNumber>
    </recommendedName>
    <alternativeName>
        <fullName evidence="8">Dephosphocoenzyme A kinase</fullName>
    </alternativeName>
</protein>
<dbReference type="FunFam" id="3.40.50.300:FF:000991">
    <property type="entry name" value="Dephospho-CoA kinase"/>
    <property type="match status" value="1"/>
</dbReference>
<name>A0A1M6P1Q3_9FIRM</name>
<evidence type="ECO:0000313" key="11">
    <source>
        <dbReference type="Proteomes" id="UP000183997"/>
    </source>
</evidence>
<comment type="pathway">
    <text evidence="8">Cofactor biosynthesis; coenzyme A biosynthesis; CoA from (R)-pantothenate: step 5/5.</text>
</comment>
<comment type="function">
    <text evidence="8">Catalyzes the phosphorylation of the 3'-hydroxyl group of dephosphocoenzyme A to form coenzyme A.</text>
</comment>
<dbReference type="PANTHER" id="PTHR10695:SF46">
    <property type="entry name" value="BIFUNCTIONAL COENZYME A SYNTHASE-RELATED"/>
    <property type="match status" value="1"/>
</dbReference>
<keyword evidence="7 8" id="KW-0173">Coenzyme A biosynthesis</keyword>
<sequence length="200" mass="22174">MIIGLTGVIASGKSSVAKYLQELGATVIDADQVARQVVYPDTPALKEIVASFGSGILHPDGTLDRQKLGAMIFADAAARKRLDAIIHPHIEAALDEQVTAFKERNPSGSGLLVLEIPLLIEVGWQQKVDQVWLVTVDEEVQLKRLMERDKLTLSQAQQRIASQIPLQEKKKYSDIIIDNSYTPENTRLQVAKYWQQITSS</sequence>
<dbReference type="STRING" id="1121421.SAMN02745123_00407"/>
<keyword evidence="6 8" id="KW-0067">ATP-binding</keyword>
<comment type="subcellular location">
    <subcellularLocation>
        <location evidence="8">Cytoplasm</location>
    </subcellularLocation>
</comment>
<dbReference type="PANTHER" id="PTHR10695">
    <property type="entry name" value="DEPHOSPHO-COA KINASE-RELATED"/>
    <property type="match status" value="1"/>
</dbReference>
<dbReference type="PROSITE" id="PS51219">
    <property type="entry name" value="DPCK"/>
    <property type="match status" value="1"/>
</dbReference>
<keyword evidence="4 8" id="KW-0547">Nucleotide-binding</keyword>
<dbReference type="GO" id="GO:0005737">
    <property type="term" value="C:cytoplasm"/>
    <property type="evidence" value="ECO:0007669"/>
    <property type="project" value="UniProtKB-SubCell"/>
</dbReference>
<comment type="catalytic activity">
    <reaction evidence="8">
        <text>3'-dephospho-CoA + ATP = ADP + CoA + H(+)</text>
        <dbReference type="Rhea" id="RHEA:18245"/>
        <dbReference type="ChEBI" id="CHEBI:15378"/>
        <dbReference type="ChEBI" id="CHEBI:30616"/>
        <dbReference type="ChEBI" id="CHEBI:57287"/>
        <dbReference type="ChEBI" id="CHEBI:57328"/>
        <dbReference type="ChEBI" id="CHEBI:456216"/>
        <dbReference type="EC" id="2.7.1.24"/>
    </reaction>
</comment>
<comment type="similarity">
    <text evidence="1 8">Belongs to the CoaE family.</text>
</comment>
<evidence type="ECO:0000256" key="3">
    <source>
        <dbReference type="ARBA" id="ARBA00022679"/>
    </source>
</evidence>
<dbReference type="UniPathway" id="UPA00241">
    <property type="reaction ID" value="UER00356"/>
</dbReference>
<feature type="binding site" evidence="8">
    <location>
        <begin position="10"/>
        <end position="15"/>
    </location>
    <ligand>
        <name>ATP</name>
        <dbReference type="ChEBI" id="CHEBI:30616"/>
    </ligand>
</feature>
<proteinExistence type="inferred from homology"/>
<keyword evidence="5 8" id="KW-0418">Kinase</keyword>
<dbReference type="CDD" id="cd02022">
    <property type="entry name" value="DPCK"/>
    <property type="match status" value="1"/>
</dbReference>
<organism evidence="10 11">
    <name type="scientific">Desulforamulus aeronauticus DSM 10349</name>
    <dbReference type="NCBI Taxonomy" id="1121421"/>
    <lineage>
        <taxon>Bacteria</taxon>
        <taxon>Bacillati</taxon>
        <taxon>Bacillota</taxon>
        <taxon>Clostridia</taxon>
        <taxon>Eubacteriales</taxon>
        <taxon>Peptococcaceae</taxon>
        <taxon>Desulforamulus</taxon>
    </lineage>
</organism>
<dbReference type="Gene3D" id="3.40.50.300">
    <property type="entry name" value="P-loop containing nucleotide triphosphate hydrolases"/>
    <property type="match status" value="1"/>
</dbReference>
<keyword evidence="2 8" id="KW-0963">Cytoplasm</keyword>
<evidence type="ECO:0000256" key="2">
    <source>
        <dbReference type="ARBA" id="ARBA00022490"/>
    </source>
</evidence>
<evidence type="ECO:0000256" key="7">
    <source>
        <dbReference type="ARBA" id="ARBA00022993"/>
    </source>
</evidence>
<evidence type="ECO:0000313" key="10">
    <source>
        <dbReference type="EMBL" id="SHK01927.1"/>
    </source>
</evidence>
<keyword evidence="11" id="KW-1185">Reference proteome</keyword>
<dbReference type="InterPro" id="IPR027417">
    <property type="entry name" value="P-loop_NTPase"/>
</dbReference>
<dbReference type="RefSeq" id="WP_072910616.1">
    <property type="nucleotide sequence ID" value="NZ_FRAR01000005.1"/>
</dbReference>
<evidence type="ECO:0000256" key="8">
    <source>
        <dbReference type="HAMAP-Rule" id="MF_00376"/>
    </source>
</evidence>
<dbReference type="EMBL" id="FRAR01000005">
    <property type="protein sequence ID" value="SHK01927.1"/>
    <property type="molecule type" value="Genomic_DNA"/>
</dbReference>
<dbReference type="AlphaFoldDB" id="A0A1M6P1Q3"/>
<dbReference type="Proteomes" id="UP000183997">
    <property type="component" value="Unassembled WGS sequence"/>
</dbReference>
<dbReference type="OrthoDB" id="9812943at2"/>
<evidence type="ECO:0000256" key="5">
    <source>
        <dbReference type="ARBA" id="ARBA00022777"/>
    </source>
</evidence>
<dbReference type="InterPro" id="IPR001977">
    <property type="entry name" value="Depp_CoAkinase"/>
</dbReference>
<gene>
    <name evidence="8" type="primary">coaE</name>
    <name evidence="10" type="ORF">SAMN02745123_00407</name>
</gene>
<dbReference type="GO" id="GO:0004140">
    <property type="term" value="F:dephospho-CoA kinase activity"/>
    <property type="evidence" value="ECO:0007669"/>
    <property type="project" value="UniProtKB-UniRule"/>
</dbReference>
<dbReference type="EC" id="2.7.1.24" evidence="8 9"/>
<dbReference type="GO" id="GO:0005524">
    <property type="term" value="F:ATP binding"/>
    <property type="evidence" value="ECO:0007669"/>
    <property type="project" value="UniProtKB-UniRule"/>
</dbReference>
<evidence type="ECO:0000256" key="4">
    <source>
        <dbReference type="ARBA" id="ARBA00022741"/>
    </source>
</evidence>
<reference evidence="11" key="1">
    <citation type="submission" date="2016-11" db="EMBL/GenBank/DDBJ databases">
        <authorList>
            <person name="Varghese N."/>
            <person name="Submissions S."/>
        </authorList>
    </citation>
    <scope>NUCLEOTIDE SEQUENCE [LARGE SCALE GENOMIC DNA]</scope>
    <source>
        <strain evidence="11">DSM 10349</strain>
    </source>
</reference>
<dbReference type="SUPFAM" id="SSF52540">
    <property type="entry name" value="P-loop containing nucleoside triphosphate hydrolases"/>
    <property type="match status" value="1"/>
</dbReference>
<keyword evidence="3 8" id="KW-0808">Transferase</keyword>
<evidence type="ECO:0000256" key="6">
    <source>
        <dbReference type="ARBA" id="ARBA00022840"/>
    </source>
</evidence>
<dbReference type="Pfam" id="PF01121">
    <property type="entry name" value="CoaE"/>
    <property type="match status" value="1"/>
</dbReference>
<evidence type="ECO:0000256" key="1">
    <source>
        <dbReference type="ARBA" id="ARBA00009018"/>
    </source>
</evidence>
<dbReference type="HAMAP" id="MF_00376">
    <property type="entry name" value="Dephospho_CoA_kinase"/>
    <property type="match status" value="1"/>
</dbReference>
<evidence type="ECO:0000256" key="9">
    <source>
        <dbReference type="NCBIfam" id="TIGR00152"/>
    </source>
</evidence>